<protein>
    <submittedName>
        <fullName evidence="3">Uncharacterized protein</fullName>
    </submittedName>
</protein>
<dbReference type="EMBL" id="QWIK01000014">
    <property type="protein sequence ID" value="RMY16269.1"/>
    <property type="molecule type" value="Genomic_DNA"/>
</dbReference>
<evidence type="ECO:0000313" key="5">
    <source>
        <dbReference type="Proteomes" id="UP000282582"/>
    </source>
</evidence>
<gene>
    <name evidence="3" type="ORF">D0868_00423</name>
    <name evidence="2" type="ORF">D0869_03092</name>
</gene>
<feature type="signal peptide" evidence="1">
    <location>
        <begin position="1"/>
        <end position="18"/>
    </location>
</feature>
<organism evidence="3 5">
    <name type="scientific">Hortaea werneckii</name>
    <name type="common">Black yeast</name>
    <name type="synonym">Cladosporium werneckii</name>
    <dbReference type="NCBI Taxonomy" id="91943"/>
    <lineage>
        <taxon>Eukaryota</taxon>
        <taxon>Fungi</taxon>
        <taxon>Dikarya</taxon>
        <taxon>Ascomycota</taxon>
        <taxon>Pezizomycotina</taxon>
        <taxon>Dothideomycetes</taxon>
        <taxon>Dothideomycetidae</taxon>
        <taxon>Mycosphaerellales</taxon>
        <taxon>Teratosphaeriaceae</taxon>
        <taxon>Hortaea</taxon>
    </lineage>
</organism>
<accession>A0A3M6ZMB5</accession>
<evidence type="ECO:0000313" key="2">
    <source>
        <dbReference type="EMBL" id="RMX86432.1"/>
    </source>
</evidence>
<name>A0A3M6ZMB5_HORWE</name>
<dbReference type="OrthoDB" id="3935682at2759"/>
<evidence type="ECO:0000256" key="1">
    <source>
        <dbReference type="SAM" id="SignalP"/>
    </source>
</evidence>
<evidence type="ECO:0000313" key="4">
    <source>
        <dbReference type="Proteomes" id="UP000281245"/>
    </source>
</evidence>
<sequence>MLSKSLFAFAACAVATIAQETTSASATRNSTTPTASILVATSAYTTGFAASVVDADVCDTTYQVVCTDTLLCSGYALTISVTEGGGTYEASYETSTGGAAGNLYQTCSLGSASSEADCKVTLSLSAGGEQTATTTQEERTGGEVIWAQYPITAGADKLAAATGSCTASDNAAVPTGFAVKDVYKILVAPAAAFAAAGAMI</sequence>
<comment type="caution">
    <text evidence="3">The sequence shown here is derived from an EMBL/GenBank/DDBJ whole genome shotgun (WGS) entry which is preliminary data.</text>
</comment>
<proteinExistence type="predicted"/>
<dbReference type="AlphaFoldDB" id="A0A3M6ZMB5"/>
<dbReference type="Proteomes" id="UP000281245">
    <property type="component" value="Unassembled WGS sequence"/>
</dbReference>
<reference evidence="4 5" key="1">
    <citation type="journal article" date="2018" name="BMC Genomics">
        <title>Genomic evidence for intraspecific hybridization in a clonal and extremely halotolerant yeast.</title>
        <authorList>
            <person name="Gostincar C."/>
            <person name="Stajich J.E."/>
            <person name="Zupancic J."/>
            <person name="Zalar P."/>
            <person name="Gunde-Cimerman N."/>
        </authorList>
    </citation>
    <scope>NUCLEOTIDE SEQUENCE [LARGE SCALE GENOMIC DNA]</scope>
    <source>
        <strain evidence="3 5">EXF-6654</strain>
        <strain evidence="2 4">EXF-6656</strain>
    </source>
</reference>
<feature type="chain" id="PRO_5036086182" evidence="1">
    <location>
        <begin position="19"/>
        <end position="200"/>
    </location>
</feature>
<dbReference type="EMBL" id="QWIJ01000167">
    <property type="protein sequence ID" value="RMX86432.1"/>
    <property type="molecule type" value="Genomic_DNA"/>
</dbReference>
<dbReference type="Proteomes" id="UP000282582">
    <property type="component" value="Unassembled WGS sequence"/>
</dbReference>
<keyword evidence="1" id="KW-0732">Signal</keyword>
<evidence type="ECO:0000313" key="3">
    <source>
        <dbReference type="EMBL" id="RMY16269.1"/>
    </source>
</evidence>